<sequence length="360" mass="39093">MVSAFVMTQSLLREIQRSGTVSLARFYRNLLFRMAPLAWAVIAGTMLAALLLLPITQWSTIGEQATSAALFQINYFLGFESIAYLGEAANSSLFQHFWAMSVQVQFYLVFPLFGWLLAAVIRATRIPRTPLLLCAFSVILAASLTYATASIIENQAFAYFDTGARAWEFAAGALVAIALPHVRLPRSARLVLAATGLVVLVSFGAFLDATTLFPGPAALVPVVAAVAILVGGASGATHGASKLLASRPLVAAAEYSFGFYLWHWPVLVMHRQLTEQELLGPVDGLGVIAISAALAYLTHRLIEVPVRGAARQAKTPREWRRPIARLAVVALVPFWRSEVQGRTWTGCSLPRPSIIPAQRY</sequence>
<comment type="caution">
    <text evidence="3">The sequence shown here is derived from an EMBL/GenBank/DDBJ whole genome shotgun (WGS) entry which is preliminary data.</text>
</comment>
<evidence type="ECO:0000313" key="3">
    <source>
        <dbReference type="EMBL" id="GMA28023.1"/>
    </source>
</evidence>
<feature type="transmembrane region" description="Helical" evidence="1">
    <location>
        <begin position="248"/>
        <end position="266"/>
    </location>
</feature>
<keyword evidence="4" id="KW-1185">Reference proteome</keyword>
<dbReference type="PANTHER" id="PTHR23028:SF53">
    <property type="entry name" value="ACYL_TRANSF_3 DOMAIN-CONTAINING PROTEIN"/>
    <property type="match status" value="1"/>
</dbReference>
<dbReference type="InterPro" id="IPR050879">
    <property type="entry name" value="Acyltransferase_3"/>
</dbReference>
<protein>
    <recommendedName>
        <fullName evidence="2">Acyltransferase 3 domain-containing protein</fullName>
    </recommendedName>
</protein>
<feature type="transmembrane region" description="Helical" evidence="1">
    <location>
        <begin position="189"/>
        <end position="207"/>
    </location>
</feature>
<feature type="transmembrane region" description="Helical" evidence="1">
    <location>
        <begin position="164"/>
        <end position="182"/>
    </location>
</feature>
<dbReference type="GO" id="GO:0016020">
    <property type="term" value="C:membrane"/>
    <property type="evidence" value="ECO:0007669"/>
    <property type="project" value="TreeGrafter"/>
</dbReference>
<dbReference type="Proteomes" id="UP001157160">
    <property type="component" value="Unassembled WGS sequence"/>
</dbReference>
<gene>
    <name evidence="3" type="ORF">GCM10025874_12760</name>
</gene>
<accession>A0AA37UBV9</accession>
<feature type="domain" description="Acyltransferase 3" evidence="2">
    <location>
        <begin position="1"/>
        <end position="298"/>
    </location>
</feature>
<feature type="transmembrane region" description="Helical" evidence="1">
    <location>
        <begin position="131"/>
        <end position="152"/>
    </location>
</feature>
<keyword evidence="1" id="KW-1133">Transmembrane helix</keyword>
<dbReference type="GO" id="GO:0009103">
    <property type="term" value="P:lipopolysaccharide biosynthetic process"/>
    <property type="evidence" value="ECO:0007669"/>
    <property type="project" value="TreeGrafter"/>
</dbReference>
<keyword evidence="1" id="KW-0472">Membrane</keyword>
<feature type="transmembrane region" description="Helical" evidence="1">
    <location>
        <begin position="30"/>
        <end position="53"/>
    </location>
</feature>
<evidence type="ECO:0000256" key="1">
    <source>
        <dbReference type="SAM" id="Phobius"/>
    </source>
</evidence>
<reference evidence="3 4" key="1">
    <citation type="journal article" date="2014" name="Int. J. Syst. Evol. Microbiol.">
        <title>Complete genome sequence of Corynebacterium casei LMG S-19264T (=DSM 44701T), isolated from a smear-ripened cheese.</title>
        <authorList>
            <consortium name="US DOE Joint Genome Institute (JGI-PGF)"/>
            <person name="Walter F."/>
            <person name="Albersmeier A."/>
            <person name="Kalinowski J."/>
            <person name="Ruckert C."/>
        </authorList>
    </citation>
    <scope>NUCLEOTIDE SEQUENCE [LARGE SCALE GENOMIC DNA]</scope>
    <source>
        <strain evidence="3 4">NBRC 112289</strain>
    </source>
</reference>
<dbReference type="AlphaFoldDB" id="A0AA37UBV9"/>
<dbReference type="PANTHER" id="PTHR23028">
    <property type="entry name" value="ACETYLTRANSFERASE"/>
    <property type="match status" value="1"/>
</dbReference>
<name>A0AA37UBV9_9MICO</name>
<dbReference type="EMBL" id="BSUL01000001">
    <property type="protein sequence ID" value="GMA28023.1"/>
    <property type="molecule type" value="Genomic_DNA"/>
</dbReference>
<evidence type="ECO:0000259" key="2">
    <source>
        <dbReference type="Pfam" id="PF01757"/>
    </source>
</evidence>
<feature type="transmembrane region" description="Helical" evidence="1">
    <location>
        <begin position="278"/>
        <end position="297"/>
    </location>
</feature>
<proteinExistence type="predicted"/>
<organism evidence="3 4">
    <name type="scientific">Arenivirga flava</name>
    <dbReference type="NCBI Taxonomy" id="1930060"/>
    <lineage>
        <taxon>Bacteria</taxon>
        <taxon>Bacillati</taxon>
        <taxon>Actinomycetota</taxon>
        <taxon>Actinomycetes</taxon>
        <taxon>Micrococcales</taxon>
        <taxon>Microbacteriaceae</taxon>
        <taxon>Arenivirga</taxon>
    </lineage>
</organism>
<keyword evidence="1" id="KW-0812">Transmembrane</keyword>
<feature type="transmembrane region" description="Helical" evidence="1">
    <location>
        <begin position="213"/>
        <end position="236"/>
    </location>
</feature>
<dbReference type="GO" id="GO:0016747">
    <property type="term" value="F:acyltransferase activity, transferring groups other than amino-acyl groups"/>
    <property type="evidence" value="ECO:0007669"/>
    <property type="project" value="InterPro"/>
</dbReference>
<dbReference type="InterPro" id="IPR002656">
    <property type="entry name" value="Acyl_transf_3_dom"/>
</dbReference>
<dbReference type="Pfam" id="PF01757">
    <property type="entry name" value="Acyl_transf_3"/>
    <property type="match status" value="1"/>
</dbReference>
<evidence type="ECO:0000313" key="4">
    <source>
        <dbReference type="Proteomes" id="UP001157160"/>
    </source>
</evidence>
<feature type="transmembrane region" description="Helical" evidence="1">
    <location>
        <begin position="97"/>
        <end position="119"/>
    </location>
</feature>